<sequence length="272" mass="31344">MCLSDTQRIEILILFGCGDKTRTQKQVCEIFNTKYPDRRISQSTVSRIENKFREFGNATDIPKSGRKRILDDEQKFDTLLDIQDNPHKPTRQVAADNYVSKTSILRLLKNEKYRPYKIHLLIRRFVIKLCEKLTLRVSIYKNSNFNMAHLTVTQRIEILIFIGCGNKTRTQQEVCNLFNAKYPDNPITQSTVSKIDSKFRETGDVKDLPKSGRSKITQDKKIDIVLSMDENPQSTSTLVALENEVSQTAVLRILRKENKIIPTNFSLGEVQS</sequence>
<evidence type="ECO:0000313" key="1">
    <source>
        <dbReference type="EMBL" id="KAJ8959091.1"/>
    </source>
</evidence>
<protein>
    <recommendedName>
        <fullName evidence="3">DUF4817 domain-containing protein</fullName>
    </recommendedName>
</protein>
<accession>A0AAV8Z4Y4</accession>
<dbReference type="PANTHER" id="PTHR47326:SF1">
    <property type="entry name" value="HTH PSQ-TYPE DOMAIN-CONTAINING PROTEIN"/>
    <property type="match status" value="1"/>
</dbReference>
<evidence type="ECO:0008006" key="3">
    <source>
        <dbReference type="Google" id="ProtNLM"/>
    </source>
</evidence>
<gene>
    <name evidence="1" type="ORF">NQ318_022348</name>
</gene>
<proteinExistence type="predicted"/>
<dbReference type="Proteomes" id="UP001162162">
    <property type="component" value="Unassembled WGS sequence"/>
</dbReference>
<organism evidence="1 2">
    <name type="scientific">Aromia moschata</name>
    <dbReference type="NCBI Taxonomy" id="1265417"/>
    <lineage>
        <taxon>Eukaryota</taxon>
        <taxon>Metazoa</taxon>
        <taxon>Ecdysozoa</taxon>
        <taxon>Arthropoda</taxon>
        <taxon>Hexapoda</taxon>
        <taxon>Insecta</taxon>
        <taxon>Pterygota</taxon>
        <taxon>Neoptera</taxon>
        <taxon>Endopterygota</taxon>
        <taxon>Coleoptera</taxon>
        <taxon>Polyphaga</taxon>
        <taxon>Cucujiformia</taxon>
        <taxon>Chrysomeloidea</taxon>
        <taxon>Cerambycidae</taxon>
        <taxon>Cerambycinae</taxon>
        <taxon>Callichromatini</taxon>
        <taxon>Aromia</taxon>
    </lineage>
</organism>
<dbReference type="AlphaFoldDB" id="A0AAV8Z4Y4"/>
<dbReference type="EMBL" id="JAPWTK010000014">
    <property type="protein sequence ID" value="KAJ8959091.1"/>
    <property type="molecule type" value="Genomic_DNA"/>
</dbReference>
<evidence type="ECO:0000313" key="2">
    <source>
        <dbReference type="Proteomes" id="UP001162162"/>
    </source>
</evidence>
<name>A0AAV8Z4Y4_9CUCU</name>
<comment type="caution">
    <text evidence="1">The sequence shown here is derived from an EMBL/GenBank/DDBJ whole genome shotgun (WGS) entry which is preliminary data.</text>
</comment>
<reference evidence="1" key="1">
    <citation type="journal article" date="2023" name="Insect Mol. Biol.">
        <title>Genome sequencing provides insights into the evolution of gene families encoding plant cell wall-degrading enzymes in longhorned beetles.</title>
        <authorList>
            <person name="Shin N.R."/>
            <person name="Okamura Y."/>
            <person name="Kirsch R."/>
            <person name="Pauchet Y."/>
        </authorList>
    </citation>
    <scope>NUCLEOTIDE SEQUENCE</scope>
    <source>
        <strain evidence="1">AMC_N1</strain>
    </source>
</reference>
<dbReference type="PANTHER" id="PTHR47326">
    <property type="entry name" value="TRANSPOSABLE ELEMENT TC3 TRANSPOSASE-LIKE PROTEIN"/>
    <property type="match status" value="1"/>
</dbReference>
<keyword evidence="2" id="KW-1185">Reference proteome</keyword>